<dbReference type="EMBL" id="BSPG01000013">
    <property type="protein sequence ID" value="GLS44625.1"/>
    <property type="molecule type" value="Genomic_DNA"/>
</dbReference>
<dbReference type="EMBL" id="JACIDN010000001">
    <property type="protein sequence ID" value="MBB3901192.1"/>
    <property type="molecule type" value="Genomic_DNA"/>
</dbReference>
<dbReference type="AlphaFoldDB" id="A0A7W6F5C2"/>
<dbReference type="RefSeq" id="WP_183501939.1">
    <property type="nucleotide sequence ID" value="NZ_BSPG01000013.1"/>
</dbReference>
<keyword evidence="4" id="KW-1185">Reference proteome</keyword>
<evidence type="ECO:0000313" key="3">
    <source>
        <dbReference type="Proteomes" id="UP000517759"/>
    </source>
</evidence>
<reference evidence="1" key="4">
    <citation type="submission" date="2023-01" db="EMBL/GenBank/DDBJ databases">
        <title>Draft genome sequence of Methylobacterium brachythecii strain NBRC 107710.</title>
        <authorList>
            <person name="Sun Q."/>
            <person name="Mori K."/>
        </authorList>
    </citation>
    <scope>NUCLEOTIDE SEQUENCE</scope>
    <source>
        <strain evidence="1">NBRC 107710</strain>
    </source>
</reference>
<dbReference type="Proteomes" id="UP000517759">
    <property type="component" value="Unassembled WGS sequence"/>
</dbReference>
<reference evidence="2 3" key="3">
    <citation type="submission" date="2020-08" db="EMBL/GenBank/DDBJ databases">
        <title>Genomic Encyclopedia of Type Strains, Phase IV (KMG-IV): sequencing the most valuable type-strain genomes for metagenomic binning, comparative biology and taxonomic classification.</title>
        <authorList>
            <person name="Goeker M."/>
        </authorList>
    </citation>
    <scope>NUCLEOTIDE SEQUENCE [LARGE SCALE GENOMIC DNA]</scope>
    <source>
        <strain evidence="2 3">DSM 24105</strain>
    </source>
</reference>
<evidence type="ECO:0000313" key="4">
    <source>
        <dbReference type="Proteomes" id="UP001156881"/>
    </source>
</evidence>
<evidence type="ECO:0000313" key="1">
    <source>
        <dbReference type="EMBL" id="GLS44625.1"/>
    </source>
</evidence>
<protein>
    <submittedName>
        <fullName evidence="2">Uncharacterized protein</fullName>
    </submittedName>
</protein>
<sequence length="304" mass="33165">MGHGRWSTADWRDWAGRNTAGRNREEIFTSRGLLPEYDPARIRIRESRDGPDNAASTPIVLASDVTGSLGEVARILMQDKLGVLVSEILARKPVSDPHIMAMAVGDATCDRAPLQATQFEADIRLAEQMRQLFVEGGGGGNGGESYALPWLFCGTKTATDSFEKRGKRGYLFSFGDEPILPYVTREEAAQFLGIRLERDATAAECLGLAQRSYDVFHVILREGFSATDGGFHKALRTWQPLLGRRLLILDDYRNLAELVVSAIQVAEGVDPDDAASSWANASAAASVRAALAPPSSGFFGTWFR</sequence>
<accession>A0A7W6F5C2</accession>
<name>A0A7W6F5C2_9HYPH</name>
<dbReference type="Proteomes" id="UP001156881">
    <property type="component" value="Unassembled WGS sequence"/>
</dbReference>
<evidence type="ECO:0000313" key="2">
    <source>
        <dbReference type="EMBL" id="MBB3901192.1"/>
    </source>
</evidence>
<gene>
    <name evidence="1" type="ORF">GCM10007884_26130</name>
    <name evidence="2" type="ORF">GGR33_000672</name>
</gene>
<organism evidence="2 3">
    <name type="scientific">Methylobacterium brachythecii</name>
    <dbReference type="NCBI Taxonomy" id="1176177"/>
    <lineage>
        <taxon>Bacteria</taxon>
        <taxon>Pseudomonadati</taxon>
        <taxon>Pseudomonadota</taxon>
        <taxon>Alphaproteobacteria</taxon>
        <taxon>Hyphomicrobiales</taxon>
        <taxon>Methylobacteriaceae</taxon>
        <taxon>Methylobacterium</taxon>
    </lineage>
</organism>
<comment type="caution">
    <text evidence="2">The sequence shown here is derived from an EMBL/GenBank/DDBJ whole genome shotgun (WGS) entry which is preliminary data.</text>
</comment>
<proteinExistence type="predicted"/>
<reference evidence="4" key="2">
    <citation type="journal article" date="2019" name="Int. J. Syst. Evol. Microbiol.">
        <title>The Global Catalogue of Microorganisms (GCM) 10K type strain sequencing project: providing services to taxonomists for standard genome sequencing and annotation.</title>
        <authorList>
            <consortium name="The Broad Institute Genomics Platform"/>
            <consortium name="The Broad Institute Genome Sequencing Center for Infectious Disease"/>
            <person name="Wu L."/>
            <person name="Ma J."/>
        </authorList>
    </citation>
    <scope>NUCLEOTIDE SEQUENCE [LARGE SCALE GENOMIC DNA]</scope>
    <source>
        <strain evidence="4">NBRC 107710</strain>
    </source>
</reference>
<reference evidence="1" key="1">
    <citation type="journal article" date="2014" name="Int. J. Syst. Evol. Microbiol.">
        <title>Complete genome of a new Firmicutes species belonging to the dominant human colonic microbiota ('Ruminococcus bicirculans') reveals two chromosomes and a selective capacity to utilize plant glucans.</title>
        <authorList>
            <consortium name="NISC Comparative Sequencing Program"/>
            <person name="Wegmann U."/>
            <person name="Louis P."/>
            <person name="Goesmann A."/>
            <person name="Henrissat B."/>
            <person name="Duncan S.H."/>
            <person name="Flint H.J."/>
        </authorList>
    </citation>
    <scope>NUCLEOTIDE SEQUENCE</scope>
    <source>
        <strain evidence="1">NBRC 107710</strain>
    </source>
</reference>